<name>A0A6I8M3Y5_9PSEU</name>
<evidence type="ECO:0000313" key="2">
    <source>
        <dbReference type="EMBL" id="VVJ22752.1"/>
    </source>
</evidence>
<keyword evidence="1" id="KW-0472">Membrane</keyword>
<keyword evidence="1" id="KW-0812">Transmembrane</keyword>
<keyword evidence="1" id="KW-1133">Transmembrane helix</keyword>
<organism evidence="2 3">
    <name type="scientific">Amycolatopsis camponoti</name>
    <dbReference type="NCBI Taxonomy" id="2606593"/>
    <lineage>
        <taxon>Bacteria</taxon>
        <taxon>Bacillati</taxon>
        <taxon>Actinomycetota</taxon>
        <taxon>Actinomycetes</taxon>
        <taxon>Pseudonocardiales</taxon>
        <taxon>Pseudonocardiaceae</taxon>
        <taxon>Amycolatopsis</taxon>
    </lineage>
</organism>
<sequence length="63" mass="7164">MGNWLWIGSSIAAVGATVTRCVLAKIRAESRRRTLEVTLENATPTERVAILRALRDWEGRERR</sequence>
<dbReference type="RefSeq" id="WP_155547703.1">
    <property type="nucleotide sequence ID" value="NZ_CABVGP010000003.1"/>
</dbReference>
<feature type="transmembrane region" description="Helical" evidence="1">
    <location>
        <begin position="6"/>
        <end position="23"/>
    </location>
</feature>
<dbReference type="Proteomes" id="UP000399805">
    <property type="component" value="Unassembled WGS sequence"/>
</dbReference>
<dbReference type="AlphaFoldDB" id="A0A6I8M3Y5"/>
<reference evidence="2 3" key="1">
    <citation type="submission" date="2019-09" db="EMBL/GenBank/DDBJ databases">
        <authorList>
            <person name="Leyn A S."/>
        </authorList>
    </citation>
    <scope>NUCLEOTIDE SEQUENCE [LARGE SCALE GENOMIC DNA]</scope>
    <source>
        <strain evidence="2">AA231_1</strain>
    </source>
</reference>
<evidence type="ECO:0000256" key="1">
    <source>
        <dbReference type="SAM" id="Phobius"/>
    </source>
</evidence>
<evidence type="ECO:0000313" key="3">
    <source>
        <dbReference type="Proteomes" id="UP000399805"/>
    </source>
</evidence>
<dbReference type="EMBL" id="CABVGP010000003">
    <property type="protein sequence ID" value="VVJ22752.1"/>
    <property type="molecule type" value="Genomic_DNA"/>
</dbReference>
<proteinExistence type="predicted"/>
<gene>
    <name evidence="2" type="ORF">AA23TX_07668</name>
</gene>
<protein>
    <submittedName>
        <fullName evidence="2">Uncharacterized protein</fullName>
    </submittedName>
</protein>
<keyword evidence="3" id="KW-1185">Reference proteome</keyword>
<accession>A0A6I8M3Y5</accession>